<evidence type="ECO:0000313" key="9">
    <source>
        <dbReference type="EMBL" id="GCD40728.1"/>
    </source>
</evidence>
<feature type="transmembrane region" description="Helical" evidence="7">
    <location>
        <begin position="80"/>
        <end position="103"/>
    </location>
</feature>
<feature type="transmembrane region" description="Helical" evidence="7">
    <location>
        <begin position="433"/>
        <end position="452"/>
    </location>
</feature>
<evidence type="ECO:0000256" key="6">
    <source>
        <dbReference type="ARBA" id="ARBA00023136"/>
    </source>
</evidence>
<evidence type="ECO:0000256" key="7">
    <source>
        <dbReference type="SAM" id="Phobius"/>
    </source>
</evidence>
<accession>A0A401VUK9</accession>
<organism evidence="9 10">
    <name type="scientific">Streptomyces paromomycinus</name>
    <name type="common">Streptomyces rimosus subsp. paromomycinus</name>
    <dbReference type="NCBI Taxonomy" id="92743"/>
    <lineage>
        <taxon>Bacteria</taxon>
        <taxon>Bacillati</taxon>
        <taxon>Actinomycetota</taxon>
        <taxon>Actinomycetes</taxon>
        <taxon>Kitasatosporales</taxon>
        <taxon>Streptomycetaceae</taxon>
        <taxon>Streptomyces</taxon>
    </lineage>
</organism>
<sequence length="480" mass="51180">MYEPQDAVISYSYLSLLVCAGTMYGTRTRQEERSPTVPRRKSREHSPAAWPLFAAMSVDALGTGLYVPLSLLYFLHATDIGLPLIGTLVSVATALTLPVPLLAGRVADRFGARPVVITGQLVQAVGFFLYLQVSGPVSLMAAVLVEGIGARVYWSSVFTLIAELADADTTGRAKEWWFARASMIRAAGTGAGGMTAGAALAWESTRAYHLLILVNGVSFTVAALLVWSLVRVSPAVRTHPPRAVTETEAAAEAGARTEPLGVGHRALLRDRPYLQLIFANTAFAVCSTFLTIALPVYVTKGLGVDDWVVGPLLAVNTVLLATTPALVSRFVRRHMTRVRTMALSGLCWTVWCAGSAVALLLPHAALPAFLLLVLLCYTAGELIHEPASNSLAASAAPPSARGFYLAAFQYSFTVGTIVSPVLFTVLFSRRAELPWIVLGGVALLGTALMLPLERRLPYAAVTGEEYVPAGEVKVTAEEAD</sequence>
<protein>
    <submittedName>
        <fullName evidence="9">MFS transporter</fullName>
    </submittedName>
</protein>
<comment type="caution">
    <text evidence="9">The sequence shown here is derived from an EMBL/GenBank/DDBJ whole genome shotgun (WGS) entry which is preliminary data.</text>
</comment>
<feature type="domain" description="Major facilitator superfamily (MFS) profile" evidence="8">
    <location>
        <begin position="48"/>
        <end position="457"/>
    </location>
</feature>
<dbReference type="PANTHER" id="PTHR23517:SF2">
    <property type="entry name" value="MULTIDRUG RESISTANCE PROTEIN MDTH"/>
    <property type="match status" value="1"/>
</dbReference>
<dbReference type="InterPro" id="IPR036259">
    <property type="entry name" value="MFS_trans_sf"/>
</dbReference>
<keyword evidence="3" id="KW-1003">Cell membrane</keyword>
<evidence type="ECO:0000256" key="2">
    <source>
        <dbReference type="ARBA" id="ARBA00022448"/>
    </source>
</evidence>
<dbReference type="GO" id="GO:0022857">
    <property type="term" value="F:transmembrane transporter activity"/>
    <property type="evidence" value="ECO:0007669"/>
    <property type="project" value="InterPro"/>
</dbReference>
<comment type="subcellular location">
    <subcellularLocation>
        <location evidence="1">Cell membrane</location>
        <topology evidence="1">Multi-pass membrane protein</topology>
    </subcellularLocation>
</comment>
<evidence type="ECO:0000256" key="1">
    <source>
        <dbReference type="ARBA" id="ARBA00004651"/>
    </source>
</evidence>
<dbReference type="PROSITE" id="PS50850">
    <property type="entry name" value="MFS"/>
    <property type="match status" value="1"/>
</dbReference>
<feature type="transmembrane region" description="Helical" evidence="7">
    <location>
        <begin position="208"/>
        <end position="230"/>
    </location>
</feature>
<dbReference type="GO" id="GO:0005886">
    <property type="term" value="C:plasma membrane"/>
    <property type="evidence" value="ECO:0007669"/>
    <property type="project" value="UniProtKB-SubCell"/>
</dbReference>
<keyword evidence="5 7" id="KW-1133">Transmembrane helix</keyword>
<evidence type="ECO:0000256" key="3">
    <source>
        <dbReference type="ARBA" id="ARBA00022475"/>
    </source>
</evidence>
<keyword evidence="6 7" id="KW-0472">Membrane</keyword>
<feature type="transmembrane region" description="Helical" evidence="7">
    <location>
        <begin position="273"/>
        <end position="296"/>
    </location>
</feature>
<dbReference type="AlphaFoldDB" id="A0A401VUK9"/>
<feature type="transmembrane region" description="Helical" evidence="7">
    <location>
        <begin position="340"/>
        <end position="360"/>
    </location>
</feature>
<gene>
    <name evidence="9" type="ORF">GKJPGBOP_00381</name>
</gene>
<keyword evidence="4 7" id="KW-0812">Transmembrane</keyword>
<keyword evidence="10" id="KW-1185">Reference proteome</keyword>
<dbReference type="Pfam" id="PF07690">
    <property type="entry name" value="MFS_1"/>
    <property type="match status" value="1"/>
</dbReference>
<name>A0A401VUK9_STREY</name>
<dbReference type="InterPro" id="IPR050171">
    <property type="entry name" value="MFS_Transporters"/>
</dbReference>
<keyword evidence="2" id="KW-0813">Transport</keyword>
<dbReference type="InterPro" id="IPR011701">
    <property type="entry name" value="MFS"/>
</dbReference>
<dbReference type="PANTHER" id="PTHR23517">
    <property type="entry name" value="RESISTANCE PROTEIN MDTM, PUTATIVE-RELATED-RELATED"/>
    <property type="match status" value="1"/>
</dbReference>
<feature type="transmembrane region" description="Helical" evidence="7">
    <location>
        <begin position="183"/>
        <end position="202"/>
    </location>
</feature>
<feature type="transmembrane region" description="Helical" evidence="7">
    <location>
        <begin position="47"/>
        <end position="74"/>
    </location>
</feature>
<dbReference type="Gene3D" id="1.20.1250.20">
    <property type="entry name" value="MFS general substrate transporter like domains"/>
    <property type="match status" value="1"/>
</dbReference>
<feature type="transmembrane region" description="Helical" evidence="7">
    <location>
        <begin position="403"/>
        <end position="427"/>
    </location>
</feature>
<dbReference type="InterPro" id="IPR020846">
    <property type="entry name" value="MFS_dom"/>
</dbReference>
<evidence type="ECO:0000259" key="8">
    <source>
        <dbReference type="PROSITE" id="PS50850"/>
    </source>
</evidence>
<evidence type="ECO:0000256" key="5">
    <source>
        <dbReference type="ARBA" id="ARBA00022989"/>
    </source>
</evidence>
<evidence type="ECO:0000256" key="4">
    <source>
        <dbReference type="ARBA" id="ARBA00022692"/>
    </source>
</evidence>
<dbReference type="Proteomes" id="UP000286746">
    <property type="component" value="Unassembled WGS sequence"/>
</dbReference>
<dbReference type="SUPFAM" id="SSF103473">
    <property type="entry name" value="MFS general substrate transporter"/>
    <property type="match status" value="1"/>
</dbReference>
<reference evidence="9 10" key="1">
    <citation type="submission" date="2018-11" db="EMBL/GenBank/DDBJ databases">
        <title>Whole genome sequence of Streptomyces paromomycinus NBRC 15454(T).</title>
        <authorList>
            <person name="Komaki H."/>
            <person name="Tamura T."/>
        </authorList>
    </citation>
    <scope>NUCLEOTIDE SEQUENCE [LARGE SCALE GENOMIC DNA]</scope>
    <source>
        <strain evidence="9 10">NBRC 15454</strain>
    </source>
</reference>
<feature type="transmembrane region" description="Helical" evidence="7">
    <location>
        <begin position="308"/>
        <end position="328"/>
    </location>
</feature>
<feature type="transmembrane region" description="Helical" evidence="7">
    <location>
        <begin position="6"/>
        <end position="26"/>
    </location>
</feature>
<evidence type="ECO:0000313" key="10">
    <source>
        <dbReference type="Proteomes" id="UP000286746"/>
    </source>
</evidence>
<proteinExistence type="predicted"/>
<dbReference type="EMBL" id="BHZD01000001">
    <property type="protein sequence ID" value="GCD40728.1"/>
    <property type="molecule type" value="Genomic_DNA"/>
</dbReference>